<dbReference type="EMBL" id="JANAWD010000070">
    <property type="protein sequence ID" value="KAJ3488296.1"/>
    <property type="molecule type" value="Genomic_DNA"/>
</dbReference>
<dbReference type="GO" id="GO:0015031">
    <property type="term" value="P:protein transport"/>
    <property type="evidence" value="ECO:0007669"/>
    <property type="project" value="TreeGrafter"/>
</dbReference>
<feature type="region of interest" description="Disordered" evidence="1">
    <location>
        <begin position="398"/>
        <end position="445"/>
    </location>
</feature>
<evidence type="ECO:0000313" key="3">
    <source>
        <dbReference type="Proteomes" id="UP001212997"/>
    </source>
</evidence>
<dbReference type="Gene3D" id="2.60.40.640">
    <property type="match status" value="1"/>
</dbReference>
<evidence type="ECO:0000256" key="1">
    <source>
        <dbReference type="SAM" id="MobiDB-lite"/>
    </source>
</evidence>
<comment type="caution">
    <text evidence="2">The sequence shown here is derived from an EMBL/GenBank/DDBJ whole genome shotgun (WGS) entry which is preliminary data.</text>
</comment>
<evidence type="ECO:0008006" key="4">
    <source>
        <dbReference type="Google" id="ProtNLM"/>
    </source>
</evidence>
<keyword evidence="3" id="KW-1185">Reference proteome</keyword>
<dbReference type="InterPro" id="IPR014752">
    <property type="entry name" value="Arrestin-like_C"/>
</dbReference>
<name>A0AAD5V7R7_9APHY</name>
<protein>
    <recommendedName>
        <fullName evidence="4">Arrestin-like N-terminal domain-containing protein</fullName>
    </recommendedName>
</protein>
<reference evidence="2" key="1">
    <citation type="submission" date="2022-07" db="EMBL/GenBank/DDBJ databases">
        <title>Genome Sequence of Physisporinus lineatus.</title>
        <authorList>
            <person name="Buettner E."/>
        </authorList>
    </citation>
    <scope>NUCLEOTIDE SEQUENCE</scope>
    <source>
        <strain evidence="2">VT162</strain>
    </source>
</reference>
<dbReference type="PANTHER" id="PTHR11188">
    <property type="entry name" value="ARRESTIN DOMAIN CONTAINING PROTEIN"/>
    <property type="match status" value="1"/>
</dbReference>
<dbReference type="PANTHER" id="PTHR11188:SF17">
    <property type="entry name" value="FI21816P1"/>
    <property type="match status" value="1"/>
</dbReference>
<dbReference type="GO" id="GO:0005737">
    <property type="term" value="C:cytoplasm"/>
    <property type="evidence" value="ECO:0007669"/>
    <property type="project" value="TreeGrafter"/>
</dbReference>
<organism evidence="2 3">
    <name type="scientific">Meripilus lineatus</name>
    <dbReference type="NCBI Taxonomy" id="2056292"/>
    <lineage>
        <taxon>Eukaryota</taxon>
        <taxon>Fungi</taxon>
        <taxon>Dikarya</taxon>
        <taxon>Basidiomycota</taxon>
        <taxon>Agaricomycotina</taxon>
        <taxon>Agaricomycetes</taxon>
        <taxon>Polyporales</taxon>
        <taxon>Meripilaceae</taxon>
        <taxon>Meripilus</taxon>
    </lineage>
</organism>
<feature type="compositionally biased region" description="Basic and acidic residues" evidence="1">
    <location>
        <begin position="423"/>
        <end position="434"/>
    </location>
</feature>
<accession>A0AAD5V7R7</accession>
<dbReference type="InterPro" id="IPR050357">
    <property type="entry name" value="Arrestin_domain-protein"/>
</dbReference>
<sequence length="445" mass="50645">MPQQSWLNVNLLLRLDRLDNRRLVVVSLVHSVINLFKIMSLDLIFSSCMRVGGESIKGEVELRFPQVVQDEIEEVHVRLKGLILTRVSRQYGTQQFIRQERTEICKESQTVWTKGTIYPSPGSQILRVPFQFNLPVELHPSFEYNAAYKNAIIGYFIEVVGARKGTFNANRRIIRPFAVVRDDPEGASIRSALQKGWSQEWTTTERFAKIRKGLWGGHADVRMEFLLPKVAGLPLFTKIPFKLRVVTTTKEMKYTTRDESDAERVFPVPPILPKEVELSLRRQVYITARRWAATDSETVAPVGSMGKSASSETRDEVVKTYEKRWVPCDKDNQTGSWRQQSEMQSTIELKWSPSFSTPNLTQRHFLRLKVCFPGIGNNLQADIPIRITSGMVTPTEAEAPAYDGPPPALNLPPTYWDATDWDQQQHHQYDEKANADGPPGSDGNS</sequence>
<dbReference type="AlphaFoldDB" id="A0AAD5V7R7"/>
<dbReference type="Proteomes" id="UP001212997">
    <property type="component" value="Unassembled WGS sequence"/>
</dbReference>
<gene>
    <name evidence="2" type="ORF">NLI96_g2951</name>
</gene>
<evidence type="ECO:0000313" key="2">
    <source>
        <dbReference type="EMBL" id="KAJ3488296.1"/>
    </source>
</evidence>
<proteinExistence type="predicted"/>